<accession>A0A9D1N1K7</accession>
<name>A0A9D1N1K7_9CLOT</name>
<dbReference type="InterPro" id="IPR004482">
    <property type="entry name" value="Mg_chelat-rel"/>
</dbReference>
<sequence length="520" mass="57170">MVSQVITATVVGIDSYKILVEVDLVQSIPSVVIVGLPDTAVSEAKERVRTAIKNSGFVFPNQKVIINLAPADIKKEGTNYDLPIAIGILARDGIVDEEKIKDTAFLGELSLDGSLRAVNGILPITAGLRELGIKQVVVPQDNAKEAALIPDIKVLSAKNLAQVAAHFGTEEHYADNSGEKELEVCEVYIDDYLNEYTTTHYEYDFKDIKGQLKAKKALEIAAAGGHNILMTGPPGSGKTLLSKSFASILPPLELEEAIELTKIYSVSGLLQPDNPLVNKRPFRVVHHTASAVGIIGGGSNPKPGEITLAHKGVLFLDEIVEFPRSVLEVLRQPLEDGEVVISRAQTSVKFPADFMLLGAMNPCPCGYLGDSQKQCTCSEFQIQRYRSRLSGPLLDRIDIQIDVPRLSSDELLNKNFKSECSADIRKRVIKARQIQVERYKNHPILTNSQLNAELIKVFCKLDDQSENLLKNAISRFNLSGRSYDRILKLARTIADLENSANIESAHVAQALQYRNFVDNF</sequence>
<dbReference type="SMART" id="SM00382">
    <property type="entry name" value="AAA"/>
    <property type="match status" value="1"/>
</dbReference>
<dbReference type="Proteomes" id="UP000886748">
    <property type="component" value="Unassembled WGS sequence"/>
</dbReference>
<dbReference type="InterPro" id="IPR003593">
    <property type="entry name" value="AAA+_ATPase"/>
</dbReference>
<dbReference type="EMBL" id="DVOD01000055">
    <property type="protein sequence ID" value="HIU92986.1"/>
    <property type="molecule type" value="Genomic_DNA"/>
</dbReference>
<dbReference type="InterPro" id="IPR000523">
    <property type="entry name" value="Mg_chelatse_chII-like_cat_dom"/>
</dbReference>
<dbReference type="Pfam" id="PF13541">
    <property type="entry name" value="ChlI"/>
    <property type="match status" value="1"/>
</dbReference>
<evidence type="ECO:0000259" key="2">
    <source>
        <dbReference type="SMART" id="SM00382"/>
    </source>
</evidence>
<dbReference type="InterPro" id="IPR027417">
    <property type="entry name" value="P-loop_NTPase"/>
</dbReference>
<dbReference type="InterPro" id="IPR020568">
    <property type="entry name" value="Ribosomal_Su5_D2-typ_SF"/>
</dbReference>
<dbReference type="GO" id="GO:0005524">
    <property type="term" value="F:ATP binding"/>
    <property type="evidence" value="ECO:0007669"/>
    <property type="project" value="InterPro"/>
</dbReference>
<proteinExistence type="inferred from homology"/>
<dbReference type="InterPro" id="IPR025158">
    <property type="entry name" value="Mg_chelat-rel_C"/>
</dbReference>
<dbReference type="SUPFAM" id="SSF52540">
    <property type="entry name" value="P-loop containing nucleoside triphosphate hydrolases"/>
    <property type="match status" value="1"/>
</dbReference>
<dbReference type="SUPFAM" id="SSF54211">
    <property type="entry name" value="Ribosomal protein S5 domain 2-like"/>
    <property type="match status" value="1"/>
</dbReference>
<dbReference type="PANTHER" id="PTHR32039">
    <property type="entry name" value="MAGNESIUM-CHELATASE SUBUNIT CHLI"/>
    <property type="match status" value="1"/>
</dbReference>
<reference evidence="3" key="2">
    <citation type="journal article" date="2021" name="PeerJ">
        <title>Extensive microbial diversity within the chicken gut microbiome revealed by metagenomics and culture.</title>
        <authorList>
            <person name="Gilroy R."/>
            <person name="Ravi A."/>
            <person name="Getino M."/>
            <person name="Pursley I."/>
            <person name="Horton D.L."/>
            <person name="Alikhan N.F."/>
            <person name="Baker D."/>
            <person name="Gharbi K."/>
            <person name="Hall N."/>
            <person name="Watson M."/>
            <person name="Adriaenssens E.M."/>
            <person name="Foster-Nyarko E."/>
            <person name="Jarju S."/>
            <person name="Secka A."/>
            <person name="Antonio M."/>
            <person name="Oren A."/>
            <person name="Chaudhuri R.R."/>
            <person name="La Ragione R."/>
            <person name="Hildebrand F."/>
            <person name="Pallen M.J."/>
        </authorList>
    </citation>
    <scope>NUCLEOTIDE SEQUENCE</scope>
    <source>
        <strain evidence="3">CHK154-7741</strain>
    </source>
</reference>
<dbReference type="Pfam" id="PF13335">
    <property type="entry name" value="Mg_chelatase_C"/>
    <property type="match status" value="1"/>
</dbReference>
<dbReference type="AlphaFoldDB" id="A0A9D1N1K7"/>
<dbReference type="NCBIfam" id="TIGR00368">
    <property type="entry name" value="YifB family Mg chelatase-like AAA ATPase"/>
    <property type="match status" value="1"/>
</dbReference>
<reference evidence="3" key="1">
    <citation type="submission" date="2020-10" db="EMBL/GenBank/DDBJ databases">
        <authorList>
            <person name="Gilroy R."/>
        </authorList>
    </citation>
    <scope>NUCLEOTIDE SEQUENCE</scope>
    <source>
        <strain evidence="3">CHK154-7741</strain>
    </source>
</reference>
<dbReference type="PANTHER" id="PTHR32039:SF7">
    <property type="entry name" value="COMPETENCE PROTEIN COMM"/>
    <property type="match status" value="1"/>
</dbReference>
<gene>
    <name evidence="3" type="ORF">IAD26_07630</name>
</gene>
<protein>
    <submittedName>
        <fullName evidence="3">YifB family Mg chelatase-like AAA ATPase</fullName>
    </submittedName>
</protein>
<comment type="caution">
    <text evidence="3">The sequence shown here is derived from an EMBL/GenBank/DDBJ whole genome shotgun (WGS) entry which is preliminary data.</text>
</comment>
<evidence type="ECO:0000313" key="3">
    <source>
        <dbReference type="EMBL" id="HIU92986.1"/>
    </source>
</evidence>
<dbReference type="InterPro" id="IPR014721">
    <property type="entry name" value="Ribsml_uS5_D2-typ_fold_subgr"/>
</dbReference>
<evidence type="ECO:0000256" key="1">
    <source>
        <dbReference type="ARBA" id="ARBA00006354"/>
    </source>
</evidence>
<dbReference type="InterPro" id="IPR045006">
    <property type="entry name" value="CHLI-like"/>
</dbReference>
<dbReference type="Gene3D" id="3.40.50.300">
    <property type="entry name" value="P-loop containing nucleotide triphosphate hydrolases"/>
    <property type="match status" value="1"/>
</dbReference>
<comment type="similarity">
    <text evidence="1">Belongs to the Mg-chelatase subunits D/I family. ComM subfamily.</text>
</comment>
<organism evidence="3 4">
    <name type="scientific">Candidatus Limenecus avicola</name>
    <dbReference type="NCBI Taxonomy" id="2840847"/>
    <lineage>
        <taxon>Bacteria</taxon>
        <taxon>Bacillati</taxon>
        <taxon>Bacillota</taxon>
        <taxon>Clostridia</taxon>
        <taxon>Eubacteriales</taxon>
        <taxon>Clostridiaceae</taxon>
        <taxon>Clostridiaceae incertae sedis</taxon>
        <taxon>Candidatus Limenecus</taxon>
    </lineage>
</organism>
<feature type="domain" description="AAA+ ATPase" evidence="2">
    <location>
        <begin position="224"/>
        <end position="407"/>
    </location>
</feature>
<dbReference type="Pfam" id="PF01078">
    <property type="entry name" value="Mg_chelatase"/>
    <property type="match status" value="1"/>
</dbReference>
<evidence type="ECO:0000313" key="4">
    <source>
        <dbReference type="Proteomes" id="UP000886748"/>
    </source>
</evidence>
<dbReference type="Gene3D" id="3.30.230.10">
    <property type="match status" value="1"/>
</dbReference>